<sequence>MFSEGDRERTPSGHSPHELTNYRGKRTRSSPMAISAFRTEILAYRTKSSFAMNEVSIDLKADKQTFLGDLCRTDIDRLSEFNLKQTSDNTKYSKILEILLYLVIEIKTKNLFISVWKAPTLNFDTVNEIYNFHCNLLLAEGRKGWGCCDNLWNLARVLNSLEPSRISFYFHIGLNVGQGKRDVGLYRVVSRRDRMEKGKEK</sequence>
<reference evidence="2 3" key="1">
    <citation type="journal article" date="2024" name="Ann. Entomol. Soc. Am.">
        <title>Genomic analyses of the southern and eastern yellowjacket wasps (Hymenoptera: Vespidae) reveal evolutionary signatures of social life.</title>
        <authorList>
            <person name="Catto M.A."/>
            <person name="Caine P.B."/>
            <person name="Orr S.E."/>
            <person name="Hunt B.G."/>
            <person name="Goodisman M.A.D."/>
        </authorList>
    </citation>
    <scope>NUCLEOTIDE SEQUENCE [LARGE SCALE GENOMIC DNA]</scope>
    <source>
        <strain evidence="2">233</strain>
        <tissue evidence="2">Head and thorax</tissue>
    </source>
</reference>
<protein>
    <submittedName>
        <fullName evidence="2">Uncharacterized protein</fullName>
    </submittedName>
</protein>
<feature type="region of interest" description="Disordered" evidence="1">
    <location>
        <begin position="1"/>
        <end position="27"/>
    </location>
</feature>
<feature type="compositionally biased region" description="Basic and acidic residues" evidence="1">
    <location>
        <begin position="1"/>
        <end position="17"/>
    </location>
</feature>
<name>A0ABD2AC02_VESSQ</name>
<organism evidence="2 3">
    <name type="scientific">Vespula squamosa</name>
    <name type="common">Southern yellow jacket</name>
    <name type="synonym">Wasp</name>
    <dbReference type="NCBI Taxonomy" id="30214"/>
    <lineage>
        <taxon>Eukaryota</taxon>
        <taxon>Metazoa</taxon>
        <taxon>Ecdysozoa</taxon>
        <taxon>Arthropoda</taxon>
        <taxon>Hexapoda</taxon>
        <taxon>Insecta</taxon>
        <taxon>Pterygota</taxon>
        <taxon>Neoptera</taxon>
        <taxon>Endopterygota</taxon>
        <taxon>Hymenoptera</taxon>
        <taxon>Apocrita</taxon>
        <taxon>Aculeata</taxon>
        <taxon>Vespoidea</taxon>
        <taxon>Vespidae</taxon>
        <taxon>Vespinae</taxon>
        <taxon>Vespula</taxon>
    </lineage>
</organism>
<keyword evidence="3" id="KW-1185">Reference proteome</keyword>
<accession>A0ABD2AC02</accession>
<dbReference type="Proteomes" id="UP001607302">
    <property type="component" value="Unassembled WGS sequence"/>
</dbReference>
<proteinExistence type="predicted"/>
<dbReference type="AlphaFoldDB" id="A0ABD2AC02"/>
<dbReference type="EMBL" id="JAUDFV010000152">
    <property type="protein sequence ID" value="KAL2718134.1"/>
    <property type="molecule type" value="Genomic_DNA"/>
</dbReference>
<evidence type="ECO:0000256" key="1">
    <source>
        <dbReference type="SAM" id="MobiDB-lite"/>
    </source>
</evidence>
<evidence type="ECO:0000313" key="2">
    <source>
        <dbReference type="EMBL" id="KAL2718134.1"/>
    </source>
</evidence>
<gene>
    <name evidence="2" type="ORF">V1478_012010</name>
</gene>
<evidence type="ECO:0000313" key="3">
    <source>
        <dbReference type="Proteomes" id="UP001607302"/>
    </source>
</evidence>
<comment type="caution">
    <text evidence="2">The sequence shown here is derived from an EMBL/GenBank/DDBJ whole genome shotgun (WGS) entry which is preliminary data.</text>
</comment>